<evidence type="ECO:0000313" key="2">
    <source>
        <dbReference type="Proteomes" id="UP001589536"/>
    </source>
</evidence>
<gene>
    <name evidence="1" type="ORF">ACFFPI_09010</name>
</gene>
<evidence type="ECO:0000313" key="1">
    <source>
        <dbReference type="EMBL" id="MFB9714259.1"/>
    </source>
</evidence>
<comment type="caution">
    <text evidence="1">The sequence shown here is derived from an EMBL/GenBank/DDBJ whole genome shotgun (WGS) entry which is preliminary data.</text>
</comment>
<proteinExistence type="predicted"/>
<name>A0ABV5URI8_9MICC</name>
<keyword evidence="2" id="KW-1185">Reference proteome</keyword>
<sequence length="156" mass="17378">MTAARYAQGTTVDSSASRAEIERTLTRYGATSFMYGWEETRAALAFTANGRQVRFILPLPDKNDRRFTHTPAKNQRRTPEAAEKEYEAAVRQSWRALNLVVKAKLEAVAAGIVSFEQEFLAHIVLPNGRTVFEETKAGIELAYTTGTVKPLLQIEG</sequence>
<dbReference type="EMBL" id="JBHMBH010000019">
    <property type="protein sequence ID" value="MFB9714259.1"/>
    <property type="molecule type" value="Genomic_DNA"/>
</dbReference>
<dbReference type="RefSeq" id="WP_345044148.1">
    <property type="nucleotide sequence ID" value="NZ_BAABED010000001.1"/>
</dbReference>
<organism evidence="1 2">
    <name type="scientific">Arthrobacter methylotrophus</name>
    <dbReference type="NCBI Taxonomy" id="121291"/>
    <lineage>
        <taxon>Bacteria</taxon>
        <taxon>Bacillati</taxon>
        <taxon>Actinomycetota</taxon>
        <taxon>Actinomycetes</taxon>
        <taxon>Micrococcales</taxon>
        <taxon>Micrococcaceae</taxon>
        <taxon>Arthrobacter</taxon>
    </lineage>
</organism>
<dbReference type="Proteomes" id="UP001589536">
    <property type="component" value="Unassembled WGS sequence"/>
</dbReference>
<protein>
    <submittedName>
        <fullName evidence="1">Uncharacterized protein</fullName>
    </submittedName>
</protein>
<reference evidence="1 2" key="1">
    <citation type="submission" date="2024-09" db="EMBL/GenBank/DDBJ databases">
        <authorList>
            <person name="Sun Q."/>
            <person name="Mori K."/>
        </authorList>
    </citation>
    <scope>NUCLEOTIDE SEQUENCE [LARGE SCALE GENOMIC DNA]</scope>
    <source>
        <strain evidence="1 2">JCM 13519</strain>
    </source>
</reference>
<accession>A0ABV5URI8</accession>